<feature type="transmembrane region" description="Helical" evidence="1">
    <location>
        <begin position="140"/>
        <end position="160"/>
    </location>
</feature>
<feature type="transmembrane region" description="Helical" evidence="1">
    <location>
        <begin position="275"/>
        <end position="296"/>
    </location>
</feature>
<keyword evidence="1" id="KW-0812">Transmembrane</keyword>
<evidence type="ECO:0000256" key="1">
    <source>
        <dbReference type="SAM" id="Phobius"/>
    </source>
</evidence>
<protein>
    <recommendedName>
        <fullName evidence="2">Major facilitator superfamily (MFS) profile domain-containing protein</fullName>
    </recommendedName>
</protein>
<dbReference type="InterPro" id="IPR036259">
    <property type="entry name" value="MFS_trans_sf"/>
</dbReference>
<evidence type="ECO:0000313" key="4">
    <source>
        <dbReference type="Proteomes" id="UP000632195"/>
    </source>
</evidence>
<feature type="transmembrane region" description="Helical" evidence="1">
    <location>
        <begin position="332"/>
        <end position="353"/>
    </location>
</feature>
<proteinExistence type="predicted"/>
<feature type="transmembrane region" description="Helical" evidence="1">
    <location>
        <begin position="100"/>
        <end position="119"/>
    </location>
</feature>
<gene>
    <name evidence="3" type="ORF">GCM10007108_06870</name>
</gene>
<feature type="transmembrane region" description="Helical" evidence="1">
    <location>
        <begin position="76"/>
        <end position="94"/>
    </location>
</feature>
<dbReference type="SUPFAM" id="SSF103473">
    <property type="entry name" value="MFS general substrate transporter"/>
    <property type="match status" value="1"/>
</dbReference>
<feature type="transmembrane region" description="Helical" evidence="1">
    <location>
        <begin position="207"/>
        <end position="231"/>
    </location>
</feature>
<organism evidence="3 4">
    <name type="scientific">Thermogymnomonas acidicola</name>
    <dbReference type="NCBI Taxonomy" id="399579"/>
    <lineage>
        <taxon>Archaea</taxon>
        <taxon>Methanobacteriati</taxon>
        <taxon>Thermoplasmatota</taxon>
        <taxon>Thermoplasmata</taxon>
        <taxon>Thermoplasmatales</taxon>
        <taxon>Thermogymnomonas</taxon>
    </lineage>
</organism>
<evidence type="ECO:0000313" key="3">
    <source>
        <dbReference type="EMBL" id="GGM71382.1"/>
    </source>
</evidence>
<dbReference type="Proteomes" id="UP000632195">
    <property type="component" value="Unassembled WGS sequence"/>
</dbReference>
<dbReference type="PANTHER" id="PTHR23527">
    <property type="entry name" value="BLL3282 PROTEIN"/>
    <property type="match status" value="1"/>
</dbReference>
<keyword evidence="1" id="KW-0472">Membrane</keyword>
<feature type="transmembrane region" description="Helical" evidence="1">
    <location>
        <begin position="365"/>
        <end position="386"/>
    </location>
</feature>
<reference evidence="3" key="2">
    <citation type="submission" date="2022-09" db="EMBL/GenBank/DDBJ databases">
        <authorList>
            <person name="Sun Q."/>
            <person name="Ohkuma M."/>
        </authorList>
    </citation>
    <scope>NUCLEOTIDE SEQUENCE</scope>
    <source>
        <strain evidence="3">JCM 13583</strain>
    </source>
</reference>
<feature type="domain" description="Major facilitator superfamily (MFS) profile" evidence="2">
    <location>
        <begin position="6"/>
        <end position="390"/>
    </location>
</feature>
<evidence type="ECO:0000259" key="2">
    <source>
        <dbReference type="PROSITE" id="PS50850"/>
    </source>
</evidence>
<dbReference type="Gene3D" id="1.20.1250.20">
    <property type="entry name" value="MFS general substrate transporter like domains"/>
    <property type="match status" value="2"/>
</dbReference>
<dbReference type="EMBL" id="BMNY01000001">
    <property type="protein sequence ID" value="GGM71382.1"/>
    <property type="molecule type" value="Genomic_DNA"/>
</dbReference>
<dbReference type="PANTHER" id="PTHR23527:SF1">
    <property type="entry name" value="BLL3282 PROTEIN"/>
    <property type="match status" value="1"/>
</dbReference>
<keyword evidence="1" id="KW-1133">Transmembrane helix</keyword>
<dbReference type="GO" id="GO:0022857">
    <property type="term" value="F:transmembrane transporter activity"/>
    <property type="evidence" value="ECO:0007669"/>
    <property type="project" value="InterPro"/>
</dbReference>
<feature type="transmembrane region" description="Helical" evidence="1">
    <location>
        <begin position="166"/>
        <end position="186"/>
    </location>
</feature>
<dbReference type="Pfam" id="PF07690">
    <property type="entry name" value="MFS_1"/>
    <property type="match status" value="1"/>
</dbReference>
<dbReference type="AlphaFoldDB" id="A0AA37F9S1"/>
<accession>A0AA37F9S1</accession>
<feature type="transmembrane region" description="Helical" evidence="1">
    <location>
        <begin position="49"/>
        <end position="69"/>
    </location>
</feature>
<feature type="transmembrane region" description="Helical" evidence="1">
    <location>
        <begin position="243"/>
        <end position="263"/>
    </location>
</feature>
<keyword evidence="4" id="KW-1185">Reference proteome</keyword>
<feature type="transmembrane region" description="Helical" evidence="1">
    <location>
        <begin position="302"/>
        <end position="320"/>
    </location>
</feature>
<dbReference type="InterPro" id="IPR052952">
    <property type="entry name" value="MFS-Transporter"/>
</dbReference>
<comment type="caution">
    <text evidence="3">The sequence shown here is derived from an EMBL/GenBank/DDBJ whole genome shotgun (WGS) entry which is preliminary data.</text>
</comment>
<sequence>MSRAGRVSLLLFGVTLTAQVAGSLANTSFSPLDAFFKSAYDLTQEQVGLVPSFTFLGVSAAAIPSGYLVDTAGPRATLLFSMSLMTVAMAMTALTRGFTLLLVSYLLIGLSYGMVTPSTNRAIMDAYYPHHAKLLGLKQIGVPISGFIGAIVFPPLALALGFRINYVVMASLCIATIVMLANSHAMGRKGRREPFRSLILSALRHRVLLMVSITAMFYAWVQQTLLAYYVIFLHGRGLALELAELSLSVVLLGAIAGRSLWAVLSERLFRGNRRLLLSAIGGLAGLVVLALPALPPVFPADVAYAFLAGATSVSWNGAYVTSISEVGPRNGVGVFSGLSLTIINLGAVFGPPMSGYIVDRFHSFVPMWLVLGALEASVSLIFFLLFMRIGNTGKEPVPGS</sequence>
<dbReference type="RefSeq" id="WP_188680332.1">
    <property type="nucleotide sequence ID" value="NZ_BMNY01000001.1"/>
</dbReference>
<name>A0AA37F9S1_9ARCH</name>
<dbReference type="InterPro" id="IPR020846">
    <property type="entry name" value="MFS_dom"/>
</dbReference>
<dbReference type="PROSITE" id="PS50850">
    <property type="entry name" value="MFS"/>
    <property type="match status" value="1"/>
</dbReference>
<dbReference type="InterPro" id="IPR011701">
    <property type="entry name" value="MFS"/>
</dbReference>
<reference evidence="3" key="1">
    <citation type="journal article" date="2014" name="Int. J. Syst. Evol. Microbiol.">
        <title>Complete genome sequence of Corynebacterium casei LMG S-19264T (=DSM 44701T), isolated from a smear-ripened cheese.</title>
        <authorList>
            <consortium name="US DOE Joint Genome Institute (JGI-PGF)"/>
            <person name="Walter F."/>
            <person name="Albersmeier A."/>
            <person name="Kalinowski J."/>
            <person name="Ruckert C."/>
        </authorList>
    </citation>
    <scope>NUCLEOTIDE SEQUENCE</scope>
    <source>
        <strain evidence="3">JCM 13583</strain>
    </source>
</reference>